<evidence type="ECO:0000256" key="1">
    <source>
        <dbReference type="SAM" id="SignalP"/>
    </source>
</evidence>
<dbReference type="InterPro" id="IPR007410">
    <property type="entry name" value="LpqE-like"/>
</dbReference>
<dbReference type="InterPro" id="IPR058248">
    <property type="entry name" value="Lxx211020-like"/>
</dbReference>
<dbReference type="OrthoDB" id="9796962at2"/>
<dbReference type="Pfam" id="PF04314">
    <property type="entry name" value="PCuAC"/>
    <property type="match status" value="1"/>
</dbReference>
<gene>
    <name evidence="2" type="ordered locus">SL003B_3302</name>
</gene>
<dbReference type="AlphaFoldDB" id="F2IYB2"/>
<accession>F2IYB2</accession>
<dbReference type="eggNOG" id="COG2847">
    <property type="taxonomic scope" value="Bacteria"/>
</dbReference>
<dbReference type="EMBL" id="CP002568">
    <property type="protein sequence ID" value="ADZ71724.1"/>
    <property type="molecule type" value="Genomic_DNA"/>
</dbReference>
<name>F2IYB2_POLGS</name>
<evidence type="ECO:0000313" key="3">
    <source>
        <dbReference type="Proteomes" id="UP000008130"/>
    </source>
</evidence>
<dbReference type="Proteomes" id="UP000008130">
    <property type="component" value="Chromosome"/>
</dbReference>
<organism evidence="2 3">
    <name type="scientific">Polymorphum gilvum (strain LMG 25793 / CGMCC 1.9160 / SL003B-26A1)</name>
    <dbReference type="NCBI Taxonomy" id="991905"/>
    <lineage>
        <taxon>Bacteria</taxon>
        <taxon>Pseudomonadati</taxon>
        <taxon>Pseudomonadota</taxon>
        <taxon>Alphaproteobacteria</taxon>
        <taxon>Rhodobacterales</taxon>
        <taxon>Paracoccaceae</taxon>
        <taxon>Polymorphum</taxon>
    </lineage>
</organism>
<dbReference type="PANTHER" id="PTHR36302">
    <property type="entry name" value="BLR7088 PROTEIN"/>
    <property type="match status" value="1"/>
</dbReference>
<sequence>MTNFKSLMAAAILSLTSALALAGETTLGDLVIKDPWTRATPPNAMAGGGFLTITNTGGADDTLVSAASPVAGRVELHEMAVVDGVMKMREMQGGIPVPAGQTVALEPGGLHVMFMDLKEPLTEGGMAAVTLTFEKAGSVDIEMPIAKIGAKGMDQGGHGHGHMPMKSPN</sequence>
<dbReference type="PANTHER" id="PTHR36302:SF1">
    <property type="entry name" value="COPPER CHAPERONE PCU(A)C"/>
    <property type="match status" value="1"/>
</dbReference>
<feature type="chain" id="PRO_5003283917" evidence="1">
    <location>
        <begin position="23"/>
        <end position="169"/>
    </location>
</feature>
<dbReference type="RefSeq" id="WP_013654033.1">
    <property type="nucleotide sequence ID" value="NC_015259.1"/>
</dbReference>
<dbReference type="KEGG" id="pgv:SL003B_3302"/>
<proteinExistence type="predicted"/>
<dbReference type="Gene3D" id="2.60.40.1890">
    <property type="entry name" value="PCu(A)C copper chaperone"/>
    <property type="match status" value="1"/>
</dbReference>
<protein>
    <submittedName>
        <fullName evidence="2">Nuclear export factor GLE1</fullName>
    </submittedName>
</protein>
<dbReference type="SUPFAM" id="SSF110087">
    <property type="entry name" value="DR1885-like metal-binding protein"/>
    <property type="match status" value="1"/>
</dbReference>
<dbReference type="PATRIC" id="fig|991905.3.peg.3400"/>
<reference evidence="2 3" key="1">
    <citation type="journal article" date="2011" name="J. Bacteriol.">
        <title>Complete genome sequence of Polymorphum gilvum SL003B-26A1T, a crude oil-degrading bacterium from oil-polluted saline soil.</title>
        <authorList>
            <person name="Li S.G."/>
            <person name="Tang Y.Q."/>
            <person name="Nie Y."/>
            <person name="Cai M."/>
            <person name="Wu X.L."/>
        </authorList>
    </citation>
    <scope>NUCLEOTIDE SEQUENCE [LARGE SCALE GENOMIC DNA]</scope>
    <source>
        <strain evidence="3">LMG 25793 / CGMCC 1.9160 / SL003B-26A1</strain>
    </source>
</reference>
<dbReference type="HOGENOM" id="CLU_100939_2_2_5"/>
<dbReference type="InterPro" id="IPR036182">
    <property type="entry name" value="PCuAC_sf"/>
</dbReference>
<keyword evidence="3" id="KW-1185">Reference proteome</keyword>
<evidence type="ECO:0000313" key="2">
    <source>
        <dbReference type="EMBL" id="ADZ71724.1"/>
    </source>
</evidence>
<keyword evidence="1" id="KW-0732">Signal</keyword>
<feature type="signal peptide" evidence="1">
    <location>
        <begin position="1"/>
        <end position="22"/>
    </location>
</feature>
<dbReference type="STRING" id="991905.SL003B_3302"/>